<proteinExistence type="predicted"/>
<gene>
    <name evidence="1" type="ORF">KME32_08270</name>
</gene>
<organism evidence="1 2">
    <name type="scientific">Mojavia pulchra JT2-VF2</name>
    <dbReference type="NCBI Taxonomy" id="287848"/>
    <lineage>
        <taxon>Bacteria</taxon>
        <taxon>Bacillati</taxon>
        <taxon>Cyanobacteriota</taxon>
        <taxon>Cyanophyceae</taxon>
        <taxon>Nostocales</taxon>
        <taxon>Nostocaceae</taxon>
    </lineage>
</organism>
<comment type="caution">
    <text evidence="1">The sequence shown here is derived from an EMBL/GenBank/DDBJ whole genome shotgun (WGS) entry which is preliminary data.</text>
</comment>
<reference evidence="1" key="2">
    <citation type="journal article" date="2022" name="Microbiol. Resour. Announc.">
        <title>Metagenome Sequencing to Explore Phylogenomics of Terrestrial Cyanobacteria.</title>
        <authorList>
            <person name="Ward R.D."/>
            <person name="Stajich J.E."/>
            <person name="Johansen J.R."/>
            <person name="Huntemann M."/>
            <person name="Clum A."/>
            <person name="Foster B."/>
            <person name="Foster B."/>
            <person name="Roux S."/>
            <person name="Palaniappan K."/>
            <person name="Varghese N."/>
            <person name="Mukherjee S."/>
            <person name="Reddy T.B.K."/>
            <person name="Daum C."/>
            <person name="Copeland A."/>
            <person name="Chen I.A."/>
            <person name="Ivanova N.N."/>
            <person name="Kyrpides N.C."/>
            <person name="Shapiro N."/>
            <person name="Eloe-Fadrosh E.A."/>
            <person name="Pietrasiak N."/>
        </authorList>
    </citation>
    <scope>NUCLEOTIDE SEQUENCE</scope>
    <source>
        <strain evidence="1">JT2-VF2</strain>
    </source>
</reference>
<name>A0A951PVN9_9NOST</name>
<dbReference type="EMBL" id="JAHHHN010000004">
    <property type="protein sequence ID" value="MBW4561144.1"/>
    <property type="molecule type" value="Genomic_DNA"/>
</dbReference>
<evidence type="ECO:0000313" key="1">
    <source>
        <dbReference type="EMBL" id="MBW4561144.1"/>
    </source>
</evidence>
<dbReference type="AlphaFoldDB" id="A0A951PVN9"/>
<sequence>MLRSKKQMSKQGGCNYRMLQTKAIKVTAPFLVIAGWLATMVPSLAVTASYSNDYRVCAAQLLRVNITPVAASQACATALRPREVSACAANINKQTQISAASALATCTQARRPEELATCVVGIGRNVKEAVNPELLNYCGRSLLPVRFAQCVVGLRSEINIALTQVLDTCIDGSDRISSFAPSSTPLIQNPAELRPLFETTPIPSQPGNQ</sequence>
<dbReference type="Proteomes" id="UP000715781">
    <property type="component" value="Unassembled WGS sequence"/>
</dbReference>
<accession>A0A951PVN9</accession>
<reference evidence="1" key="1">
    <citation type="submission" date="2021-05" db="EMBL/GenBank/DDBJ databases">
        <authorList>
            <person name="Pietrasiak N."/>
            <person name="Ward R."/>
            <person name="Stajich J.E."/>
            <person name="Kurbessoian T."/>
        </authorList>
    </citation>
    <scope>NUCLEOTIDE SEQUENCE</scope>
    <source>
        <strain evidence="1">JT2-VF2</strain>
    </source>
</reference>
<evidence type="ECO:0000313" key="2">
    <source>
        <dbReference type="Proteomes" id="UP000715781"/>
    </source>
</evidence>
<protein>
    <submittedName>
        <fullName evidence="1">Uncharacterized protein</fullName>
    </submittedName>
</protein>